<dbReference type="Proteomes" id="UP000189021">
    <property type="component" value="Unassembled WGS sequence"/>
</dbReference>
<dbReference type="Gene3D" id="3.30.70.270">
    <property type="match status" value="1"/>
</dbReference>
<dbReference type="NCBIfam" id="TIGR00254">
    <property type="entry name" value="GGDEF"/>
    <property type="match status" value="1"/>
</dbReference>
<dbReference type="PROSITE" id="PS50887">
    <property type="entry name" value="GGDEF"/>
    <property type="match status" value="1"/>
</dbReference>
<dbReference type="InterPro" id="IPR000160">
    <property type="entry name" value="GGDEF_dom"/>
</dbReference>
<feature type="domain" description="EAL" evidence="2">
    <location>
        <begin position="241"/>
        <end position="495"/>
    </location>
</feature>
<reference evidence="4 5" key="1">
    <citation type="journal article" date="2017" name="Genome Announc.">
        <title>Draft Genome Sequences of Salinivibrio proteolyticus, Salinivibrio sharmensis, Salinivibrio siamensis, Salinivibrio costicola subsp. alcaliphilus, Salinivibrio costicola subsp. vallismortis, and 29 New Isolates Belonging to the Genus Salinivibrio.</title>
        <authorList>
            <person name="Lopez-Hermoso C."/>
            <person name="de la Haba R.R."/>
            <person name="Sanchez-Porro C."/>
            <person name="Bayliss S.C."/>
            <person name="Feil E.J."/>
            <person name="Ventosa A."/>
        </authorList>
    </citation>
    <scope>NUCLEOTIDE SEQUENCE [LARGE SCALE GENOMIC DNA]</scope>
    <source>
        <strain evidence="4 5">AL184</strain>
    </source>
</reference>
<keyword evidence="1" id="KW-0472">Membrane</keyword>
<dbReference type="InterPro" id="IPR035919">
    <property type="entry name" value="EAL_sf"/>
</dbReference>
<dbReference type="PANTHER" id="PTHR33121">
    <property type="entry name" value="CYCLIC DI-GMP PHOSPHODIESTERASE PDEF"/>
    <property type="match status" value="1"/>
</dbReference>
<sequence length="503" mass="56465">MKKTNYYALKLAFTYFFFATLWILFSDRVVTALATNLEMHELGQAFKGHFFVVVTSMMLWSLARKNNLALERASDIDSVTGLHSPSVFMRHVDTLLAPRDQQTSYVLVIIDIDGFTSLTNKLGFERTNHLLSDMAHAIEVSTLLDKLTSRVHADRFACLVALDGASDMALYIDRLHRECHRHLQRYEQQATCSIGVALFGPDGYDAATLMTAATRALNEAKKRKNTVTYHDMHLTEQAQKRRQLVSALRVAINNKEIEVVFQPQYRLTSGELSGLEVLARWTHETYGVVPPSTFITLAEEQGFCEDLTALVLEKAANQLRDSDLLGTVIQRVSVNISAVEFNSQSAIRRIDDYLKLNPEFARYLCLEITETAALDDILECARVVDILKRHGVAFSIDDFGVGYTSLGMFNRINVDEIKIDRSFIQSMETDSRAKAITAGIIDITKRLEINVVAEGVETATQLALLKSFGCEYVQGYYLGYPSTLSELKVAMPVRKVNANIDNS</sequence>
<accession>A0AB36K060</accession>
<feature type="domain" description="GGDEF" evidence="3">
    <location>
        <begin position="103"/>
        <end position="232"/>
    </location>
</feature>
<dbReference type="PROSITE" id="PS50883">
    <property type="entry name" value="EAL"/>
    <property type="match status" value="1"/>
</dbReference>
<proteinExistence type="predicted"/>
<gene>
    <name evidence="4" type="ORF">BZG00_05140</name>
</gene>
<dbReference type="PANTHER" id="PTHR33121:SF70">
    <property type="entry name" value="SIGNALING PROTEIN YKOW"/>
    <property type="match status" value="1"/>
</dbReference>
<evidence type="ECO:0000259" key="3">
    <source>
        <dbReference type="PROSITE" id="PS50887"/>
    </source>
</evidence>
<dbReference type="InterPro" id="IPR043128">
    <property type="entry name" value="Rev_trsase/Diguanyl_cyclase"/>
</dbReference>
<dbReference type="EMBL" id="MUEK01000003">
    <property type="protein sequence ID" value="OOE40790.1"/>
    <property type="molecule type" value="Genomic_DNA"/>
</dbReference>
<dbReference type="InterPro" id="IPR050706">
    <property type="entry name" value="Cyclic-di-GMP_PDE-like"/>
</dbReference>
<evidence type="ECO:0000313" key="4">
    <source>
        <dbReference type="EMBL" id="OOE40790.1"/>
    </source>
</evidence>
<evidence type="ECO:0000256" key="1">
    <source>
        <dbReference type="SAM" id="Phobius"/>
    </source>
</evidence>
<dbReference type="CDD" id="cd01948">
    <property type="entry name" value="EAL"/>
    <property type="match status" value="1"/>
</dbReference>
<dbReference type="Pfam" id="PF00563">
    <property type="entry name" value="EAL"/>
    <property type="match status" value="1"/>
</dbReference>
<keyword evidence="5" id="KW-1185">Reference proteome</keyword>
<organism evidence="4 5">
    <name type="scientific">Salinivibrio kushneri</name>
    <dbReference type="NCBI Taxonomy" id="1908198"/>
    <lineage>
        <taxon>Bacteria</taxon>
        <taxon>Pseudomonadati</taxon>
        <taxon>Pseudomonadota</taxon>
        <taxon>Gammaproteobacteria</taxon>
        <taxon>Vibrionales</taxon>
        <taxon>Vibrionaceae</taxon>
        <taxon>Salinivibrio</taxon>
    </lineage>
</organism>
<evidence type="ECO:0000259" key="2">
    <source>
        <dbReference type="PROSITE" id="PS50883"/>
    </source>
</evidence>
<dbReference type="Gene3D" id="3.20.20.450">
    <property type="entry name" value="EAL domain"/>
    <property type="match status" value="1"/>
</dbReference>
<protein>
    <submittedName>
        <fullName evidence="4">Diguanylate cyclase</fullName>
    </submittedName>
</protein>
<dbReference type="Pfam" id="PF00990">
    <property type="entry name" value="GGDEF"/>
    <property type="match status" value="1"/>
</dbReference>
<dbReference type="SUPFAM" id="SSF141868">
    <property type="entry name" value="EAL domain-like"/>
    <property type="match status" value="1"/>
</dbReference>
<dbReference type="RefSeq" id="WP_077659008.1">
    <property type="nucleotide sequence ID" value="NZ_CP040022.1"/>
</dbReference>
<dbReference type="SMART" id="SM00267">
    <property type="entry name" value="GGDEF"/>
    <property type="match status" value="1"/>
</dbReference>
<keyword evidence="1" id="KW-1133">Transmembrane helix</keyword>
<dbReference type="SUPFAM" id="SSF55073">
    <property type="entry name" value="Nucleotide cyclase"/>
    <property type="match status" value="1"/>
</dbReference>
<feature type="transmembrane region" description="Helical" evidence="1">
    <location>
        <begin position="7"/>
        <end position="25"/>
    </location>
</feature>
<dbReference type="InterPro" id="IPR001633">
    <property type="entry name" value="EAL_dom"/>
</dbReference>
<keyword evidence="1" id="KW-0812">Transmembrane</keyword>
<dbReference type="InterPro" id="IPR029787">
    <property type="entry name" value="Nucleotide_cyclase"/>
</dbReference>
<dbReference type="SMART" id="SM00052">
    <property type="entry name" value="EAL"/>
    <property type="match status" value="1"/>
</dbReference>
<dbReference type="CDD" id="cd01949">
    <property type="entry name" value="GGDEF"/>
    <property type="match status" value="1"/>
</dbReference>
<dbReference type="AlphaFoldDB" id="A0AB36K060"/>
<dbReference type="GO" id="GO:0071111">
    <property type="term" value="F:cyclic-guanylate-specific phosphodiesterase activity"/>
    <property type="evidence" value="ECO:0007669"/>
    <property type="project" value="InterPro"/>
</dbReference>
<evidence type="ECO:0000313" key="5">
    <source>
        <dbReference type="Proteomes" id="UP000189021"/>
    </source>
</evidence>
<name>A0AB36K060_9GAMM</name>
<comment type="caution">
    <text evidence="4">The sequence shown here is derived from an EMBL/GenBank/DDBJ whole genome shotgun (WGS) entry which is preliminary data.</text>
</comment>